<evidence type="ECO:0000313" key="6">
    <source>
        <dbReference type="Proteomes" id="UP000197138"/>
    </source>
</evidence>
<keyword evidence="2" id="KW-0812">Transmembrane</keyword>
<dbReference type="Pfam" id="PF12937">
    <property type="entry name" value="F-box-like"/>
    <property type="match status" value="1"/>
</dbReference>
<accession>A0A218WLV9</accession>
<reference evidence="6" key="1">
    <citation type="journal article" date="2017" name="Plant J.">
        <title>The pomegranate (Punica granatum L.) genome and the genomics of punicalagin biosynthesis.</title>
        <authorList>
            <person name="Qin G."/>
            <person name="Xu C."/>
            <person name="Ming R."/>
            <person name="Tang H."/>
            <person name="Guyot R."/>
            <person name="Kramer E.M."/>
            <person name="Hu Y."/>
            <person name="Yi X."/>
            <person name="Qi Y."/>
            <person name="Xu X."/>
            <person name="Gao Z."/>
            <person name="Pan H."/>
            <person name="Jian J."/>
            <person name="Tian Y."/>
            <person name="Yue Z."/>
            <person name="Xu Y."/>
        </authorList>
    </citation>
    <scope>NUCLEOTIDE SEQUENCE [LARGE SCALE GENOMIC DNA]</scope>
    <source>
        <strain evidence="6">cv. Dabenzi</strain>
    </source>
</reference>
<reference evidence="5 7" key="3">
    <citation type="submission" date="2017-11" db="EMBL/GenBank/DDBJ databases">
        <title>De-novo sequencing of pomegranate (Punica granatum L.) genome.</title>
        <authorList>
            <person name="Akparov Z."/>
            <person name="Amiraslanov A."/>
            <person name="Hajiyeva S."/>
            <person name="Abbasov M."/>
            <person name="Kaur K."/>
            <person name="Hamwieh A."/>
            <person name="Solovyev V."/>
            <person name="Salamov A."/>
            <person name="Braich B."/>
            <person name="Kosarev P."/>
            <person name="Mahmoud A."/>
            <person name="Hajiyev E."/>
            <person name="Babayeva S."/>
            <person name="Izzatullayeva V."/>
            <person name="Mammadov A."/>
            <person name="Mammadov A."/>
            <person name="Sharifova S."/>
            <person name="Ojaghi J."/>
            <person name="Eynullazada K."/>
            <person name="Bayramov B."/>
            <person name="Abdulazimova A."/>
            <person name="Shahmuradov I."/>
        </authorList>
    </citation>
    <scope>NUCLEOTIDE SEQUENCE [LARGE SCALE GENOMIC DNA]</scope>
    <source>
        <strain evidence="5">AG2017</strain>
        <strain evidence="7">cv. AG2017</strain>
        <tissue evidence="5">Leaf</tissue>
    </source>
</reference>
<feature type="region of interest" description="Disordered" evidence="1">
    <location>
        <begin position="1"/>
        <end position="20"/>
    </location>
</feature>
<gene>
    <name evidence="4" type="ORF">CDL15_Pgr026725</name>
    <name evidence="5" type="ORF">CRG98_032547</name>
</gene>
<dbReference type="STRING" id="22663.A0A218WLV9"/>
<dbReference type="PANTHER" id="PTHR33736:SF18">
    <property type="entry name" value="F-BOX DOMAIN-CONTAINING PROTEIN"/>
    <property type="match status" value="1"/>
</dbReference>
<dbReference type="SUPFAM" id="SSF81383">
    <property type="entry name" value="F-box domain"/>
    <property type="match status" value="1"/>
</dbReference>
<keyword evidence="2" id="KW-0472">Membrane</keyword>
<dbReference type="EMBL" id="MTKT01003950">
    <property type="protein sequence ID" value="OWM73626.1"/>
    <property type="molecule type" value="Genomic_DNA"/>
</dbReference>
<sequence>MIPGSRPPPQPPPVPSCGDSSGGSFTLLHPDIIRAHILSRLDGPSLASAASSSSQLRTICSVDELWRDICASTWPSTTNPSLHDLISTFPLGFRSFYSDSYPILHLPSIPSGPLAPSLKMPSKLISAIDIFYAGDLLFSKVQETETSIPRFMFTTFQIDLLEPKESIKTPIPYASQSVENMIRHLEENLTLNWILVDPTYKRAVNLPSPQPVSVCRDWLYLGVAQLQFSSFLGGDHEESEFVECRPTLVCRRGVDGRMEVVEVSMRMEDIEGRGLSGKSSLVILAEAMEGEKRSLKVRRGAGGIGIAMKERFEEFQEMKRKRRERRRRWERAADMACIGVGIAIAMSFFLWLHGLFSCSTS</sequence>
<dbReference type="Proteomes" id="UP000197138">
    <property type="component" value="Unassembled WGS sequence"/>
</dbReference>
<dbReference type="InterPro" id="IPR001810">
    <property type="entry name" value="F-box_dom"/>
</dbReference>
<dbReference type="GeneID" id="116198487"/>
<dbReference type="Proteomes" id="UP000233551">
    <property type="component" value="Unassembled WGS sequence"/>
</dbReference>
<reference evidence="4" key="2">
    <citation type="submission" date="2017-06" db="EMBL/GenBank/DDBJ databases">
        <title>The pomegranate genome and the genomics of punicalagin biosynthesis.</title>
        <authorList>
            <person name="Xu C."/>
        </authorList>
    </citation>
    <scope>NUCLEOTIDE SEQUENCE [LARGE SCALE GENOMIC DNA]</scope>
    <source>
        <tissue evidence="4">Fresh leaf</tissue>
    </source>
</reference>
<dbReference type="InterPro" id="IPR045283">
    <property type="entry name" value="AT3G44326-like"/>
</dbReference>
<protein>
    <recommendedName>
        <fullName evidence="3">F-box domain-containing protein</fullName>
    </recommendedName>
</protein>
<dbReference type="Gene3D" id="1.20.1280.50">
    <property type="match status" value="1"/>
</dbReference>
<evidence type="ECO:0000259" key="3">
    <source>
        <dbReference type="Pfam" id="PF12937"/>
    </source>
</evidence>
<feature type="domain" description="F-box" evidence="3">
    <location>
        <begin position="31"/>
        <end position="71"/>
    </location>
</feature>
<feature type="transmembrane region" description="Helical" evidence="2">
    <location>
        <begin position="332"/>
        <end position="352"/>
    </location>
</feature>
<dbReference type="EMBL" id="PGOL01002559">
    <property type="protein sequence ID" value="PKI47071.1"/>
    <property type="molecule type" value="Genomic_DNA"/>
</dbReference>
<dbReference type="PANTHER" id="PTHR33736">
    <property type="entry name" value="F-BOX PROTEIN-RELATED"/>
    <property type="match status" value="1"/>
</dbReference>
<proteinExistence type="predicted"/>
<evidence type="ECO:0000313" key="5">
    <source>
        <dbReference type="EMBL" id="PKI47071.1"/>
    </source>
</evidence>
<comment type="caution">
    <text evidence="4">The sequence shown here is derived from an EMBL/GenBank/DDBJ whole genome shotgun (WGS) entry which is preliminary data.</text>
</comment>
<feature type="compositionally biased region" description="Pro residues" evidence="1">
    <location>
        <begin position="1"/>
        <end position="15"/>
    </location>
</feature>
<dbReference type="AlphaFoldDB" id="A0A218WLV9"/>
<dbReference type="OrthoDB" id="671172at2759"/>
<name>A0A218WLV9_PUNGR</name>
<keyword evidence="7" id="KW-1185">Reference proteome</keyword>
<evidence type="ECO:0000256" key="1">
    <source>
        <dbReference type="SAM" id="MobiDB-lite"/>
    </source>
</evidence>
<evidence type="ECO:0000313" key="4">
    <source>
        <dbReference type="EMBL" id="OWM73626.1"/>
    </source>
</evidence>
<evidence type="ECO:0000313" key="7">
    <source>
        <dbReference type="Proteomes" id="UP000233551"/>
    </source>
</evidence>
<organism evidence="4 6">
    <name type="scientific">Punica granatum</name>
    <name type="common">Pomegranate</name>
    <dbReference type="NCBI Taxonomy" id="22663"/>
    <lineage>
        <taxon>Eukaryota</taxon>
        <taxon>Viridiplantae</taxon>
        <taxon>Streptophyta</taxon>
        <taxon>Embryophyta</taxon>
        <taxon>Tracheophyta</taxon>
        <taxon>Spermatophyta</taxon>
        <taxon>Magnoliopsida</taxon>
        <taxon>eudicotyledons</taxon>
        <taxon>Gunneridae</taxon>
        <taxon>Pentapetalae</taxon>
        <taxon>rosids</taxon>
        <taxon>malvids</taxon>
        <taxon>Myrtales</taxon>
        <taxon>Lythraceae</taxon>
        <taxon>Punica</taxon>
    </lineage>
</organism>
<evidence type="ECO:0000256" key="2">
    <source>
        <dbReference type="SAM" id="Phobius"/>
    </source>
</evidence>
<keyword evidence="2" id="KW-1133">Transmembrane helix</keyword>
<dbReference type="InterPro" id="IPR036047">
    <property type="entry name" value="F-box-like_dom_sf"/>
</dbReference>